<dbReference type="EMBL" id="AM889285">
    <property type="protein sequence ID" value="CAP57804.1"/>
    <property type="molecule type" value="Genomic_DNA"/>
</dbReference>
<evidence type="ECO:0000313" key="2">
    <source>
        <dbReference type="EMBL" id="CAP57804.1"/>
    </source>
</evidence>
<evidence type="ECO:0000313" key="3">
    <source>
        <dbReference type="Proteomes" id="UP000001176"/>
    </source>
</evidence>
<feature type="region of interest" description="Disordered" evidence="1">
    <location>
        <begin position="178"/>
        <end position="211"/>
    </location>
</feature>
<reference evidence="2 3" key="1">
    <citation type="journal article" date="2009" name="BMC Genomics">
        <title>Complete genome sequence of the sugarcane nitrogen-fixing endophyte Gluconacetobacter diazotrophicus Pal5.</title>
        <authorList>
            <person name="Bertalan M."/>
            <person name="Albano R."/>
            <person name="Padua V."/>
            <person name="Rouws L."/>
            <person name="Rojas C."/>
            <person name="Hemerly A."/>
            <person name="Teixeira K."/>
            <person name="Schwab S."/>
            <person name="Araujo J."/>
            <person name="Oliveira A."/>
            <person name="Franca L."/>
            <person name="Magalhaes V."/>
            <person name="Alqueres S."/>
            <person name="Cardoso A."/>
            <person name="Almeida W."/>
            <person name="Loureiro M.M."/>
            <person name="Nogueira E."/>
            <person name="Cidade D."/>
            <person name="Oliveira D."/>
            <person name="Simao T."/>
            <person name="Macedo J."/>
            <person name="Valadao A."/>
            <person name="Dreschsel M."/>
            <person name="Freitas F."/>
            <person name="Vidal M."/>
            <person name="Guedes H."/>
            <person name="Rodrigues E."/>
            <person name="Meneses C."/>
            <person name="Brioso P."/>
            <person name="Pozzer L."/>
            <person name="Figueiredo D."/>
            <person name="Montano H."/>
            <person name="Junior J."/>
            <person name="Filho G."/>
            <person name="Flores V."/>
            <person name="Ferreira B."/>
            <person name="Branco A."/>
            <person name="Gonzalez P."/>
            <person name="Guillobel H."/>
            <person name="Lemos M."/>
            <person name="Seibel L."/>
            <person name="Macedo J."/>
            <person name="Alves-Ferreira M."/>
            <person name="Sachetto-Martins G."/>
            <person name="Coelho A."/>
            <person name="Santos E."/>
            <person name="Amaral G."/>
            <person name="Neves A."/>
            <person name="Pacheco A.B."/>
            <person name="Carvalho D."/>
            <person name="Lery L."/>
            <person name="Bisch P."/>
            <person name="Rossle S.C."/>
            <person name="Urmenyi T."/>
            <person name="Kruger W.V."/>
            <person name="Martins O."/>
            <person name="Baldani J.I."/>
            <person name="Ferreira P.C."/>
        </authorList>
    </citation>
    <scope>NUCLEOTIDE SEQUENCE [LARGE SCALE GENOMIC DNA]</scope>
    <source>
        <strain evidence="3">ATCC 49037 / DSM 5601 / CCUG 37298 / CIP 103539 / LMG 7603 / PAl5</strain>
    </source>
</reference>
<dbReference type="KEGG" id="gdi:GDI3861"/>
<accession>A9HA75</accession>
<protein>
    <submittedName>
        <fullName evidence="2">Uncharacterized protein</fullName>
    </submittedName>
</protein>
<keyword evidence="3" id="KW-1185">Reference proteome</keyword>
<feature type="region of interest" description="Disordered" evidence="1">
    <location>
        <begin position="102"/>
        <end position="166"/>
    </location>
</feature>
<dbReference type="Proteomes" id="UP000001176">
    <property type="component" value="Chromosome"/>
</dbReference>
<feature type="compositionally biased region" description="Basic and acidic residues" evidence="1">
    <location>
        <begin position="140"/>
        <end position="149"/>
    </location>
</feature>
<evidence type="ECO:0000256" key="1">
    <source>
        <dbReference type="SAM" id="MobiDB-lite"/>
    </source>
</evidence>
<name>A9HA75_GLUDA</name>
<dbReference type="AlphaFoldDB" id="A9HA75"/>
<sequence length="211" mass="21881">MSPCYTIDNSVTGRTVRAAPDPGKTARSPPFSWYRVARPVTLLGKTCPKRPIQPRLAPCVSWPSSPRRPSCGTSCRRPIAGASTGCASRTICSAAPPCSASGDASAPKGNPASISMPIAARPRPPSQPCCGRRSSGAIAPERRRDEGKGEGAPSAGHSIRHSRTEPCGRLALALPAGASGSCTSGRQGGAGGRHAALRSERRAQISHRRRA</sequence>
<gene>
    <name evidence="2" type="ordered locus">GDI3861</name>
</gene>
<proteinExistence type="predicted"/>
<organism evidence="2 3">
    <name type="scientific">Gluconacetobacter diazotrophicus (strain ATCC 49037 / DSM 5601 / CCUG 37298 / CIP 103539 / LMG 7603 / PAl5)</name>
    <dbReference type="NCBI Taxonomy" id="272568"/>
    <lineage>
        <taxon>Bacteria</taxon>
        <taxon>Pseudomonadati</taxon>
        <taxon>Pseudomonadota</taxon>
        <taxon>Alphaproteobacteria</taxon>
        <taxon>Acetobacterales</taxon>
        <taxon>Acetobacteraceae</taxon>
        <taxon>Gluconacetobacter</taxon>
    </lineage>
</organism>